<dbReference type="PANTHER" id="PTHR24305:SF230">
    <property type="entry name" value="P450, PUTATIVE (EUROFUNG)-RELATED"/>
    <property type="match status" value="1"/>
</dbReference>
<evidence type="ECO:0000313" key="11">
    <source>
        <dbReference type="EMBL" id="RFU79370.1"/>
    </source>
</evidence>
<dbReference type="PRINTS" id="PR00385">
    <property type="entry name" value="P450"/>
</dbReference>
<dbReference type="InterPro" id="IPR036396">
    <property type="entry name" value="Cyt_P450_sf"/>
</dbReference>
<dbReference type="Gene3D" id="1.10.630.10">
    <property type="entry name" value="Cytochrome P450"/>
    <property type="match status" value="1"/>
</dbReference>
<dbReference type="InterPro" id="IPR050121">
    <property type="entry name" value="Cytochrome_P450_monoxygenase"/>
</dbReference>
<dbReference type="STRING" id="490622.A0A395NTG1"/>
<comment type="cofactor">
    <cofactor evidence="1 8">
        <name>heme</name>
        <dbReference type="ChEBI" id="CHEBI:30413"/>
    </cofactor>
</comment>
<evidence type="ECO:0000256" key="7">
    <source>
        <dbReference type="ARBA" id="ARBA00023033"/>
    </source>
</evidence>
<dbReference type="GO" id="GO:0016705">
    <property type="term" value="F:oxidoreductase activity, acting on paired donors, with incorporation or reduction of molecular oxygen"/>
    <property type="evidence" value="ECO:0007669"/>
    <property type="project" value="InterPro"/>
</dbReference>
<dbReference type="InterPro" id="IPR017972">
    <property type="entry name" value="Cyt_P450_CS"/>
</dbReference>
<evidence type="ECO:0000256" key="2">
    <source>
        <dbReference type="ARBA" id="ARBA00010617"/>
    </source>
</evidence>
<dbReference type="InterPro" id="IPR002401">
    <property type="entry name" value="Cyt_P450_E_grp-I"/>
</dbReference>
<evidence type="ECO:0000313" key="12">
    <source>
        <dbReference type="Proteomes" id="UP000266272"/>
    </source>
</evidence>
<keyword evidence="10" id="KW-1133">Transmembrane helix</keyword>
<dbReference type="PROSITE" id="PS00086">
    <property type="entry name" value="CYTOCHROME_P450"/>
    <property type="match status" value="1"/>
</dbReference>
<keyword evidence="6 8" id="KW-0408">Iron</keyword>
<comment type="similarity">
    <text evidence="2 9">Belongs to the cytochrome P450 family.</text>
</comment>
<dbReference type="SUPFAM" id="SSF48264">
    <property type="entry name" value="Cytochrome P450"/>
    <property type="match status" value="1"/>
</dbReference>
<dbReference type="GO" id="GO:0004497">
    <property type="term" value="F:monooxygenase activity"/>
    <property type="evidence" value="ECO:0007669"/>
    <property type="project" value="UniProtKB-KW"/>
</dbReference>
<keyword evidence="10" id="KW-0812">Transmembrane</keyword>
<reference evidence="11 12" key="1">
    <citation type="journal article" date="2018" name="PLoS Pathog.">
        <title>Evolution of structural diversity of trichothecenes, a family of toxins produced by plant pathogenic and entomopathogenic fungi.</title>
        <authorList>
            <person name="Proctor R.H."/>
            <person name="McCormick S.P."/>
            <person name="Kim H.S."/>
            <person name="Cardoza R.E."/>
            <person name="Stanley A.M."/>
            <person name="Lindo L."/>
            <person name="Kelly A."/>
            <person name="Brown D.W."/>
            <person name="Lee T."/>
            <person name="Vaughan M.M."/>
            <person name="Alexander N.J."/>
            <person name="Busman M."/>
            <person name="Gutierrez S."/>
        </authorList>
    </citation>
    <scope>NUCLEOTIDE SEQUENCE [LARGE SCALE GENOMIC DNA]</scope>
    <source>
        <strain evidence="11 12">IBT 40837</strain>
    </source>
</reference>
<accession>A0A395NTG1</accession>
<keyword evidence="7 9" id="KW-0503">Monooxygenase</keyword>
<protein>
    <submittedName>
        <fullName evidence="11">Cytochrome p450</fullName>
    </submittedName>
</protein>
<keyword evidence="12" id="KW-1185">Reference proteome</keyword>
<sequence>MISRLTKETQGLLYVTYIVVYNLFFHPLRKFPGPKLWAIHYGFYARLELSGQGHRRMLQMHQKYGPVIRVSPNHLTFCHPDALNDLSGHRKPGQLENGKEEARSLSAPHSIIGASRQDHTRLRKSMANGFSQQAMLDQQPLILTYVEKLFEKLKEASSRGESIDAVAWYNYTTFDIIGDLAFGEPFGCLRESTYHPWVDLIFKSLKAIAFDSAFRRMGILYNILLMLTPKSTMSKFQEHKELSEEKVRKRLSMKTDRKDFMASMVARKGKDELSFQELSVNAGILIIAGSETTATALSAATYYLGLNPEPLRKLCDEVRSAFTTEEEIDLISVGRLNYMLAVLNEAMRLHAPVPAPTPRTINEHGDTLGGYFVPPGTDIDIWYWTMFHHPDYWVQAEDFIPERWLGDPRFENDKRQIFTPFSVGPRGCIGKK</sequence>
<dbReference type="Pfam" id="PF00067">
    <property type="entry name" value="p450"/>
    <property type="match status" value="1"/>
</dbReference>
<dbReference type="InterPro" id="IPR001128">
    <property type="entry name" value="Cyt_P450"/>
</dbReference>
<name>A0A395NTG1_TRIAR</name>
<dbReference type="PANTHER" id="PTHR24305">
    <property type="entry name" value="CYTOCHROME P450"/>
    <property type="match status" value="1"/>
</dbReference>
<evidence type="ECO:0000256" key="5">
    <source>
        <dbReference type="ARBA" id="ARBA00023002"/>
    </source>
</evidence>
<dbReference type="OrthoDB" id="1470350at2759"/>
<evidence type="ECO:0000256" key="6">
    <source>
        <dbReference type="ARBA" id="ARBA00023004"/>
    </source>
</evidence>
<dbReference type="EMBL" id="PXOA01000160">
    <property type="protein sequence ID" value="RFU79370.1"/>
    <property type="molecule type" value="Genomic_DNA"/>
</dbReference>
<dbReference type="Proteomes" id="UP000266272">
    <property type="component" value="Unassembled WGS sequence"/>
</dbReference>
<dbReference type="CDD" id="cd11058">
    <property type="entry name" value="CYP60B-like"/>
    <property type="match status" value="1"/>
</dbReference>
<evidence type="ECO:0000256" key="3">
    <source>
        <dbReference type="ARBA" id="ARBA00022617"/>
    </source>
</evidence>
<keyword evidence="3 8" id="KW-0349">Heme</keyword>
<dbReference type="GO" id="GO:0005506">
    <property type="term" value="F:iron ion binding"/>
    <property type="evidence" value="ECO:0007669"/>
    <property type="project" value="InterPro"/>
</dbReference>
<feature type="binding site" description="axial binding residue" evidence="8">
    <location>
        <position position="428"/>
    </location>
    <ligand>
        <name>heme</name>
        <dbReference type="ChEBI" id="CHEBI:30413"/>
    </ligand>
    <ligandPart>
        <name>Fe</name>
        <dbReference type="ChEBI" id="CHEBI:18248"/>
    </ligandPart>
</feature>
<dbReference type="PRINTS" id="PR00463">
    <property type="entry name" value="EP450I"/>
</dbReference>
<evidence type="ECO:0000256" key="9">
    <source>
        <dbReference type="RuleBase" id="RU000461"/>
    </source>
</evidence>
<dbReference type="AlphaFoldDB" id="A0A395NTG1"/>
<evidence type="ECO:0000256" key="1">
    <source>
        <dbReference type="ARBA" id="ARBA00001971"/>
    </source>
</evidence>
<keyword evidence="4 8" id="KW-0479">Metal-binding</keyword>
<keyword evidence="5 9" id="KW-0560">Oxidoreductase</keyword>
<feature type="transmembrane region" description="Helical" evidence="10">
    <location>
        <begin position="12"/>
        <end position="28"/>
    </location>
</feature>
<dbReference type="GO" id="GO:0020037">
    <property type="term" value="F:heme binding"/>
    <property type="evidence" value="ECO:0007669"/>
    <property type="project" value="InterPro"/>
</dbReference>
<keyword evidence="10" id="KW-0472">Membrane</keyword>
<evidence type="ECO:0000256" key="10">
    <source>
        <dbReference type="SAM" id="Phobius"/>
    </source>
</evidence>
<proteinExistence type="inferred from homology"/>
<gene>
    <name evidence="11" type="ORF">TARUN_2825</name>
</gene>
<evidence type="ECO:0000256" key="8">
    <source>
        <dbReference type="PIRSR" id="PIRSR602401-1"/>
    </source>
</evidence>
<organism evidence="11 12">
    <name type="scientific">Trichoderma arundinaceum</name>
    <dbReference type="NCBI Taxonomy" id="490622"/>
    <lineage>
        <taxon>Eukaryota</taxon>
        <taxon>Fungi</taxon>
        <taxon>Dikarya</taxon>
        <taxon>Ascomycota</taxon>
        <taxon>Pezizomycotina</taxon>
        <taxon>Sordariomycetes</taxon>
        <taxon>Hypocreomycetidae</taxon>
        <taxon>Hypocreales</taxon>
        <taxon>Hypocreaceae</taxon>
        <taxon>Trichoderma</taxon>
    </lineage>
</organism>
<evidence type="ECO:0000256" key="4">
    <source>
        <dbReference type="ARBA" id="ARBA00022723"/>
    </source>
</evidence>
<comment type="caution">
    <text evidence="11">The sequence shown here is derived from an EMBL/GenBank/DDBJ whole genome shotgun (WGS) entry which is preliminary data.</text>
</comment>